<reference evidence="2" key="1">
    <citation type="submission" date="2021-01" db="EMBL/GenBank/DDBJ databases">
        <title>Whole genome shotgun sequence of Planosporangium mesophilum NBRC 109066.</title>
        <authorList>
            <person name="Komaki H."/>
            <person name="Tamura T."/>
        </authorList>
    </citation>
    <scope>NUCLEOTIDE SEQUENCE</scope>
    <source>
        <strain evidence="2">NBRC 109066</strain>
    </source>
</reference>
<feature type="region of interest" description="Disordered" evidence="1">
    <location>
        <begin position="232"/>
        <end position="274"/>
    </location>
</feature>
<name>A0A8J3TEK2_9ACTN</name>
<feature type="compositionally biased region" description="Basic and acidic residues" evidence="1">
    <location>
        <begin position="240"/>
        <end position="251"/>
    </location>
</feature>
<sequence>MTVDPDGCDTQRGRLIREGPDPDTAPSAVSDRGQGRSLVPARADSGSDGGSGGAAEGRGAPYRPEVAMPTPEQTLYVSYLIEPDDSLPDNTFRLAVTAIAGDPRRFICDLYNERGGKVIRMATTGGTTRSKPIPFDRFAGKSLSARLNYADSGLDDIVVPLVFADDLATALNQRDLHFVWSARTVEVAGPARPLIELDPHGSPVVLSYDVPEPTSYRGRHVIELDFPDTYFIPPSPTTPAERKATPAERKAMVTPAPTQPGPGSRPATSIVSGPSDIYGSPEPIRGDATPNRTLSTELTRDTVTDAFNIAQQTGYFDPEVFPNVQAGNETFSRACVMEALAGLDVATVYAQLNAGNQLTIYRDISGRCIFRFIPAPARAVPTLLLVEYYRLSSFPARYGAGRTIKTFSLLPGERSRIRLNTYKRSTESIQRSTSIVDSTSDDTESEFERTVLAEQTRQDNTNKSFEYQADVSAEAKGSWGWGSASVKASGGVKGVSNAAREEFAKNVSNSVAHNAARASSRRDVEVDTSLDVKLETGEEQAVERDLENINVSRTLNFVFRQMNQEFVSLLHLVDVRVAFFNGYRESRLEVPLPHLQELLDTYIVADHQDEVRAAITAELDSITDYRGEVHPDFVQTVTLTGEAKSDSITYLRVNPDTVSGYQTGSDGPVVYVPGIILAADSHVMRTDGVVVDSFLGLGNGLDDYSIGLQAESVRARRIENDRHQAEVDRLELATQIVESGDTVRAALYRQLFPPPQIVNQVDQAVIGQTADGSRPTSATA</sequence>
<organism evidence="2 3">
    <name type="scientific">Planosporangium mesophilum</name>
    <dbReference type="NCBI Taxonomy" id="689768"/>
    <lineage>
        <taxon>Bacteria</taxon>
        <taxon>Bacillati</taxon>
        <taxon>Actinomycetota</taxon>
        <taxon>Actinomycetes</taxon>
        <taxon>Micromonosporales</taxon>
        <taxon>Micromonosporaceae</taxon>
        <taxon>Planosporangium</taxon>
    </lineage>
</organism>
<feature type="region of interest" description="Disordered" evidence="1">
    <location>
        <begin position="1"/>
        <end position="68"/>
    </location>
</feature>
<comment type="caution">
    <text evidence="2">The sequence shown here is derived from an EMBL/GenBank/DDBJ whole genome shotgun (WGS) entry which is preliminary data.</text>
</comment>
<keyword evidence="3" id="KW-1185">Reference proteome</keyword>
<evidence type="ECO:0000256" key="1">
    <source>
        <dbReference type="SAM" id="MobiDB-lite"/>
    </source>
</evidence>
<feature type="compositionally biased region" description="Basic and acidic residues" evidence="1">
    <location>
        <begin position="9"/>
        <end position="20"/>
    </location>
</feature>
<dbReference type="EMBL" id="BOON01000045">
    <property type="protein sequence ID" value="GII25018.1"/>
    <property type="molecule type" value="Genomic_DNA"/>
</dbReference>
<dbReference type="Proteomes" id="UP000599074">
    <property type="component" value="Unassembled WGS sequence"/>
</dbReference>
<dbReference type="AlphaFoldDB" id="A0A8J3TEK2"/>
<gene>
    <name evidence="2" type="ORF">Pme01_46150</name>
</gene>
<feature type="compositionally biased region" description="Gly residues" evidence="1">
    <location>
        <begin position="47"/>
        <end position="56"/>
    </location>
</feature>
<proteinExistence type="predicted"/>
<evidence type="ECO:0000313" key="2">
    <source>
        <dbReference type="EMBL" id="GII25018.1"/>
    </source>
</evidence>
<evidence type="ECO:0000313" key="3">
    <source>
        <dbReference type="Proteomes" id="UP000599074"/>
    </source>
</evidence>
<protein>
    <submittedName>
        <fullName evidence="2">Uncharacterized protein</fullName>
    </submittedName>
</protein>
<accession>A0A8J3TEK2</accession>